<keyword evidence="4" id="KW-0255">Endonuclease</keyword>
<keyword evidence="1" id="KW-0808">Transferase</keyword>
<protein>
    <recommendedName>
        <fullName evidence="7">Reverse transcriptase RNase H-like domain-containing protein</fullName>
    </recommendedName>
</protein>
<dbReference type="PANTHER" id="PTHR34072">
    <property type="entry name" value="ENZYMATIC POLYPROTEIN-RELATED"/>
    <property type="match status" value="1"/>
</dbReference>
<keyword evidence="6" id="KW-0695">RNA-directed DNA polymerase</keyword>
<evidence type="ECO:0000256" key="5">
    <source>
        <dbReference type="ARBA" id="ARBA00022801"/>
    </source>
</evidence>
<reference evidence="8" key="1">
    <citation type="submission" date="2021-03" db="EMBL/GenBank/DDBJ databases">
        <title>Draft genome sequence of rust myrtle Austropuccinia psidii MF-1, a brazilian biotype.</title>
        <authorList>
            <person name="Quecine M.C."/>
            <person name="Pachon D.M.R."/>
            <person name="Bonatelli M.L."/>
            <person name="Correr F.H."/>
            <person name="Franceschini L.M."/>
            <person name="Leite T.F."/>
            <person name="Margarido G.R.A."/>
            <person name="Almeida C.A."/>
            <person name="Ferrarezi J.A."/>
            <person name="Labate C.A."/>
        </authorList>
    </citation>
    <scope>NUCLEOTIDE SEQUENCE</scope>
    <source>
        <strain evidence="8">MF-1</strain>
    </source>
</reference>
<organism evidence="8 9">
    <name type="scientific">Austropuccinia psidii MF-1</name>
    <dbReference type="NCBI Taxonomy" id="1389203"/>
    <lineage>
        <taxon>Eukaryota</taxon>
        <taxon>Fungi</taxon>
        <taxon>Dikarya</taxon>
        <taxon>Basidiomycota</taxon>
        <taxon>Pucciniomycotina</taxon>
        <taxon>Pucciniomycetes</taxon>
        <taxon>Pucciniales</taxon>
        <taxon>Sphaerophragmiaceae</taxon>
        <taxon>Austropuccinia</taxon>
    </lineage>
</organism>
<keyword evidence="9" id="KW-1185">Reference proteome</keyword>
<keyword evidence="5" id="KW-0378">Hydrolase</keyword>
<name>A0A9Q3DSH7_9BASI</name>
<evidence type="ECO:0000256" key="1">
    <source>
        <dbReference type="ARBA" id="ARBA00022679"/>
    </source>
</evidence>
<feature type="domain" description="Reverse transcriptase RNase H-like" evidence="7">
    <location>
        <begin position="16"/>
        <end position="114"/>
    </location>
</feature>
<keyword evidence="2" id="KW-0548">Nucleotidyltransferase</keyword>
<dbReference type="Pfam" id="PF17917">
    <property type="entry name" value="RT_RNaseH"/>
    <property type="match status" value="1"/>
</dbReference>
<dbReference type="GO" id="GO:0003964">
    <property type="term" value="F:RNA-directed DNA polymerase activity"/>
    <property type="evidence" value="ECO:0007669"/>
    <property type="project" value="UniProtKB-KW"/>
</dbReference>
<gene>
    <name evidence="8" type="ORF">O181_046538</name>
</gene>
<evidence type="ECO:0000313" key="8">
    <source>
        <dbReference type="EMBL" id="MBW0506823.1"/>
    </source>
</evidence>
<proteinExistence type="predicted"/>
<dbReference type="PANTHER" id="PTHR34072:SF52">
    <property type="entry name" value="RIBONUCLEASE H"/>
    <property type="match status" value="1"/>
</dbReference>
<evidence type="ECO:0000256" key="4">
    <source>
        <dbReference type="ARBA" id="ARBA00022759"/>
    </source>
</evidence>
<evidence type="ECO:0000256" key="3">
    <source>
        <dbReference type="ARBA" id="ARBA00022722"/>
    </source>
</evidence>
<evidence type="ECO:0000256" key="6">
    <source>
        <dbReference type="ARBA" id="ARBA00022918"/>
    </source>
</evidence>
<accession>A0A9Q3DSH7</accession>
<dbReference type="GO" id="GO:0004519">
    <property type="term" value="F:endonuclease activity"/>
    <property type="evidence" value="ECO:0007669"/>
    <property type="project" value="UniProtKB-KW"/>
</dbReference>
<keyword evidence="3" id="KW-0540">Nuclease</keyword>
<dbReference type="OrthoDB" id="3095879at2759"/>
<dbReference type="EMBL" id="AVOT02019333">
    <property type="protein sequence ID" value="MBW0506823.1"/>
    <property type="molecule type" value="Genomic_DNA"/>
</dbReference>
<evidence type="ECO:0000259" key="7">
    <source>
        <dbReference type="Pfam" id="PF17917"/>
    </source>
</evidence>
<evidence type="ECO:0000313" key="9">
    <source>
        <dbReference type="Proteomes" id="UP000765509"/>
    </source>
</evidence>
<dbReference type="InterPro" id="IPR041373">
    <property type="entry name" value="RT_RNaseH"/>
</dbReference>
<comment type="caution">
    <text evidence="8">The sequence shown here is derived from an EMBL/GenBank/DDBJ whole genome shotgun (WGS) entry which is preliminary data.</text>
</comment>
<sequence length="114" mass="13041">MKEAFTTAAILSDFKPSLPTIVNTYASNYALGIVLSQIADSGKHPIAFDIHKRIQENLNYEIYDKELLGRVWALKHWRAFLLALSSPFEVLTNHYSLQYFMSSKVPTCHQAHWA</sequence>
<dbReference type="Proteomes" id="UP000765509">
    <property type="component" value="Unassembled WGS sequence"/>
</dbReference>
<dbReference type="GO" id="GO:0016787">
    <property type="term" value="F:hydrolase activity"/>
    <property type="evidence" value="ECO:0007669"/>
    <property type="project" value="UniProtKB-KW"/>
</dbReference>
<dbReference type="InterPro" id="IPR043502">
    <property type="entry name" value="DNA/RNA_pol_sf"/>
</dbReference>
<dbReference type="SUPFAM" id="SSF56672">
    <property type="entry name" value="DNA/RNA polymerases"/>
    <property type="match status" value="1"/>
</dbReference>
<evidence type="ECO:0000256" key="2">
    <source>
        <dbReference type="ARBA" id="ARBA00022695"/>
    </source>
</evidence>
<dbReference type="AlphaFoldDB" id="A0A9Q3DSH7"/>